<name>A0A147GR48_9BURK</name>
<dbReference type="PROSITE" id="PS51257">
    <property type="entry name" value="PROKAR_LIPOPROTEIN"/>
    <property type="match status" value="1"/>
</dbReference>
<dbReference type="OrthoDB" id="5298564at2"/>
<accession>A0A147GR48</accession>
<evidence type="ECO:0000313" key="3">
    <source>
        <dbReference type="EMBL" id="KTT18759.1"/>
    </source>
</evidence>
<feature type="compositionally biased region" description="Polar residues" evidence="1">
    <location>
        <begin position="137"/>
        <end position="149"/>
    </location>
</feature>
<dbReference type="GO" id="GO:0042597">
    <property type="term" value="C:periplasmic space"/>
    <property type="evidence" value="ECO:0007669"/>
    <property type="project" value="InterPro"/>
</dbReference>
<dbReference type="AlphaFoldDB" id="A0A147GR48"/>
<keyword evidence="2" id="KW-0732">Signal</keyword>
<feature type="signal peptide" evidence="2">
    <location>
        <begin position="1"/>
        <end position="23"/>
    </location>
</feature>
<evidence type="ECO:0000256" key="1">
    <source>
        <dbReference type="SAM" id="MobiDB-lite"/>
    </source>
</evidence>
<sequence length="176" mass="19049">MNSRRHSLLAAGLLACAAFTAQAQPAPGTAPAGGPPPAGMQAERTGKPMDMQQRMQRMKERHAKRMADLQAKLQLTPAQQPAWDAYAASFAPPAMPPGPREDLAKLSTPERLDRMQARQAERQARFARMADATRSFYAQLTPTQRQTFDAATVPHRHGRDGHPGGHGPRGGDAPRG</sequence>
<proteinExistence type="predicted"/>
<evidence type="ECO:0000313" key="4">
    <source>
        <dbReference type="Proteomes" id="UP000072741"/>
    </source>
</evidence>
<dbReference type="RefSeq" id="WP_058642872.1">
    <property type="nucleotide sequence ID" value="NZ_LDSL01000098.1"/>
</dbReference>
<dbReference type="InterPro" id="IPR006311">
    <property type="entry name" value="TAT_signal"/>
</dbReference>
<protein>
    <recommendedName>
        <fullName evidence="5">LTXXQ motif family protein</fullName>
    </recommendedName>
</protein>
<organism evidence="3 4">
    <name type="scientific">Pseudacidovorax intermedius</name>
    <dbReference type="NCBI Taxonomy" id="433924"/>
    <lineage>
        <taxon>Bacteria</taxon>
        <taxon>Pseudomonadati</taxon>
        <taxon>Pseudomonadota</taxon>
        <taxon>Betaproteobacteria</taxon>
        <taxon>Burkholderiales</taxon>
        <taxon>Comamonadaceae</taxon>
        <taxon>Pseudacidovorax</taxon>
    </lineage>
</organism>
<feature type="region of interest" description="Disordered" evidence="1">
    <location>
        <begin position="24"/>
        <end position="44"/>
    </location>
</feature>
<gene>
    <name evidence="3" type="ORF">NS331_15525</name>
</gene>
<evidence type="ECO:0008006" key="5">
    <source>
        <dbReference type="Google" id="ProtNLM"/>
    </source>
</evidence>
<keyword evidence="4" id="KW-1185">Reference proteome</keyword>
<feature type="chain" id="PRO_5007546836" description="LTXXQ motif family protein" evidence="2">
    <location>
        <begin position="24"/>
        <end position="176"/>
    </location>
</feature>
<evidence type="ECO:0000256" key="2">
    <source>
        <dbReference type="SAM" id="SignalP"/>
    </source>
</evidence>
<comment type="caution">
    <text evidence="3">The sequence shown here is derived from an EMBL/GenBank/DDBJ whole genome shotgun (WGS) entry which is preliminary data.</text>
</comment>
<dbReference type="PATRIC" id="fig|433924.3.peg.5283"/>
<reference evidence="3 4" key="1">
    <citation type="journal article" date="2016" name="Front. Microbiol.">
        <title>Genomic Resource of Rice Seed Associated Bacteria.</title>
        <authorList>
            <person name="Midha S."/>
            <person name="Bansal K."/>
            <person name="Sharma S."/>
            <person name="Kumar N."/>
            <person name="Patil P.P."/>
            <person name="Chaudhry V."/>
            <person name="Patil P.B."/>
        </authorList>
    </citation>
    <scope>NUCLEOTIDE SEQUENCE [LARGE SCALE GENOMIC DNA]</scope>
    <source>
        <strain evidence="3 4">NS331</strain>
    </source>
</reference>
<dbReference type="Proteomes" id="UP000072741">
    <property type="component" value="Unassembled WGS sequence"/>
</dbReference>
<dbReference type="PROSITE" id="PS51318">
    <property type="entry name" value="TAT"/>
    <property type="match status" value="1"/>
</dbReference>
<dbReference type="EMBL" id="LDSL01000098">
    <property type="protein sequence ID" value="KTT18759.1"/>
    <property type="molecule type" value="Genomic_DNA"/>
</dbReference>
<dbReference type="Pfam" id="PF07813">
    <property type="entry name" value="LTXXQ"/>
    <property type="match status" value="1"/>
</dbReference>
<dbReference type="InterPro" id="IPR012899">
    <property type="entry name" value="LTXXQ"/>
</dbReference>
<feature type="region of interest" description="Disordered" evidence="1">
    <location>
        <begin position="137"/>
        <end position="176"/>
    </location>
</feature>